<name>A0ABS4NHU8_9THEO</name>
<reference evidence="2" key="1">
    <citation type="submission" date="2021-03" db="EMBL/GenBank/DDBJ databases">
        <title>Genomic Encyclopedia of Type Strains, Phase IV (KMG-IV): sequencing the most valuable type-strain genomes for metagenomic binning, comparative biology and taxonomic classification.</title>
        <authorList>
            <person name="Goeker M."/>
        </authorList>
    </citation>
    <scope>NUCLEOTIDE SEQUENCE</scope>
    <source>
        <strain evidence="2">DSM 101588</strain>
    </source>
</reference>
<proteinExistence type="predicted"/>
<accession>A0ABS4NHU8</accession>
<dbReference type="RefSeq" id="WP_192403190.1">
    <property type="nucleotide sequence ID" value="NZ_JAGGLT010000039.1"/>
</dbReference>
<dbReference type="InterPro" id="IPR017896">
    <property type="entry name" value="4Fe4S_Fe-S-bd"/>
</dbReference>
<feature type="domain" description="4Fe-4S ferredoxin-type" evidence="1">
    <location>
        <begin position="39"/>
        <end position="60"/>
    </location>
</feature>
<dbReference type="SUPFAM" id="SSF54862">
    <property type="entry name" value="4Fe-4S ferredoxins"/>
    <property type="match status" value="1"/>
</dbReference>
<dbReference type="PROSITE" id="PS51379">
    <property type="entry name" value="4FE4S_FER_2"/>
    <property type="match status" value="1"/>
</dbReference>
<protein>
    <submittedName>
        <fullName evidence="2">Ferredoxin-like protein FixX</fullName>
    </submittedName>
</protein>
<evidence type="ECO:0000313" key="2">
    <source>
        <dbReference type="EMBL" id="MBP2073245.1"/>
    </source>
</evidence>
<dbReference type="Gene3D" id="3.30.70.20">
    <property type="match status" value="1"/>
</dbReference>
<comment type="caution">
    <text evidence="2">The sequence shown here is derived from an EMBL/GenBank/DDBJ whole genome shotgun (WGS) entry which is preliminary data.</text>
</comment>
<keyword evidence="3" id="KW-1185">Reference proteome</keyword>
<evidence type="ECO:0000313" key="3">
    <source>
        <dbReference type="Proteomes" id="UP001166402"/>
    </source>
</evidence>
<evidence type="ECO:0000259" key="1">
    <source>
        <dbReference type="PROSITE" id="PS51379"/>
    </source>
</evidence>
<sequence length="60" mass="6545">MRSVILKEKCPAQANVSKSIIACPSHAMSYVKDNEPLGGRIEIDYTKCTRCGTCAKKAVE</sequence>
<gene>
    <name evidence="2" type="ORF">J2Z80_002797</name>
</gene>
<dbReference type="EMBL" id="JAGGLT010000039">
    <property type="protein sequence ID" value="MBP2073245.1"/>
    <property type="molecule type" value="Genomic_DNA"/>
</dbReference>
<dbReference type="Proteomes" id="UP001166402">
    <property type="component" value="Unassembled WGS sequence"/>
</dbReference>
<organism evidence="2 3">
    <name type="scientific">Thermoanaerobacterium butyriciformans</name>
    <dbReference type="NCBI Taxonomy" id="1702242"/>
    <lineage>
        <taxon>Bacteria</taxon>
        <taxon>Bacillati</taxon>
        <taxon>Bacillota</taxon>
        <taxon>Clostridia</taxon>
        <taxon>Thermoanaerobacterales</taxon>
        <taxon>Thermoanaerobacteraceae</taxon>
        <taxon>Thermoanaerobacterium</taxon>
    </lineage>
</organism>